<dbReference type="Pfam" id="PF24681">
    <property type="entry name" value="Kelch_KLHDC2_KLHL20_DRC7"/>
    <property type="match status" value="1"/>
</dbReference>
<sequence>MSPPSYEKVYRTHGSSFNPSIWYISMTGIADETFVRRVKKAYDEYQETHALRHLLKHLRQRRLLTPYQLVLERAGIKVEHPLVSQLHSSIVLQADWKQAERLLREISAAGLYETHLQLRQSHAIWTQLRSPDKNEALPSPRGGHAMCVDHQNALIYLFGGYDGHESLDDLWVYEIENKKWRCLSEHTASLPDGPGPRACLKMVHDSKSNSLYLLGRIPDSDQPKPKQNGSRPVSNSDKGSSSRPASSDFYCYDIPGESWEHLTEPATVGGPSMIFDHQMVIDNDRQIIYVSGGRIGDADWQSNVKCSGMYSYNLLHKKWTLLQHLETGAPNMVVIPPRFGHSMVLDPITQTLFLCSGQYGDKFLPDLYTYDINTGTAKELCSNFTASGGPEASFTQRAVINPKTQEIYVFTGVTRSSSTSTTVLPANIPCWVYRYRDRPGKWLQVVHESASDAEEIPISRFAQEVVYDPTTSKIYVHGGNAGVSGPLEKVIDGEKVEEKRLNDFWEMTLQRSSSEEVIRRATFLLRQQQFKEMCEDSPAVRALAFLQNEVASVVNHSDAGEAESFRILLTHLLSSQSIPASPSVPARDVQEHSDETLPPRKRTRPNTPEASPERTSGAQVGITDVHSASPRKNVAERMTEIRDPLEPSTGALSEKKFQERNEMFEQILQFINDDEKQPTGNLLDLFGINLAPC</sequence>
<feature type="compositionally biased region" description="Polar residues" evidence="2">
    <location>
        <begin position="605"/>
        <end position="618"/>
    </location>
</feature>
<protein>
    <recommendedName>
        <fullName evidence="3">Muskelin N-terminal domain-containing protein</fullName>
    </recommendedName>
</protein>
<dbReference type="SUPFAM" id="SSF117281">
    <property type="entry name" value="Kelch motif"/>
    <property type="match status" value="1"/>
</dbReference>
<feature type="compositionally biased region" description="Polar residues" evidence="2">
    <location>
        <begin position="225"/>
        <end position="245"/>
    </location>
</feature>
<organism evidence="4 5">
    <name type="scientific">Marasmius tenuissimus</name>
    <dbReference type="NCBI Taxonomy" id="585030"/>
    <lineage>
        <taxon>Eukaryota</taxon>
        <taxon>Fungi</taxon>
        <taxon>Dikarya</taxon>
        <taxon>Basidiomycota</taxon>
        <taxon>Agaricomycotina</taxon>
        <taxon>Agaricomycetes</taxon>
        <taxon>Agaricomycetidae</taxon>
        <taxon>Agaricales</taxon>
        <taxon>Marasmiineae</taxon>
        <taxon>Marasmiaceae</taxon>
        <taxon>Marasmius</taxon>
    </lineage>
</organism>
<comment type="caution">
    <text evidence="4">The sequence shown here is derived from an EMBL/GenBank/DDBJ whole genome shotgun (WGS) entry which is preliminary data.</text>
</comment>
<proteinExistence type="predicted"/>
<evidence type="ECO:0000313" key="4">
    <source>
        <dbReference type="EMBL" id="KAL0072308.1"/>
    </source>
</evidence>
<gene>
    <name evidence="4" type="ORF">AAF712_000070</name>
</gene>
<reference evidence="4 5" key="1">
    <citation type="submission" date="2024-05" db="EMBL/GenBank/DDBJ databases">
        <title>A draft genome resource for the thread blight pathogen Marasmius tenuissimus strain MS-2.</title>
        <authorList>
            <person name="Yulfo-Soto G.E."/>
            <person name="Baruah I.K."/>
            <person name="Amoako-Attah I."/>
            <person name="Bukari Y."/>
            <person name="Meinhardt L.W."/>
            <person name="Bailey B.A."/>
            <person name="Cohen S.P."/>
        </authorList>
    </citation>
    <scope>NUCLEOTIDE SEQUENCE [LARGE SCALE GENOMIC DNA]</scope>
    <source>
        <strain evidence="4 5">MS-2</strain>
    </source>
</reference>
<feature type="region of interest" description="Disordered" evidence="2">
    <location>
        <begin position="579"/>
        <end position="619"/>
    </location>
</feature>
<evidence type="ECO:0000256" key="1">
    <source>
        <dbReference type="ARBA" id="ARBA00022737"/>
    </source>
</evidence>
<dbReference type="PANTHER" id="PTHR15526">
    <property type="entry name" value="MUSKELIN"/>
    <property type="match status" value="1"/>
</dbReference>
<accession>A0ABR3AFF2</accession>
<name>A0ABR3AFF2_9AGAR</name>
<dbReference type="InterPro" id="IPR052456">
    <property type="entry name" value="CTLH_complex_component"/>
</dbReference>
<evidence type="ECO:0000259" key="3">
    <source>
        <dbReference type="Pfam" id="PF06588"/>
    </source>
</evidence>
<dbReference type="InterPro" id="IPR010565">
    <property type="entry name" value="Muskelin_N"/>
</dbReference>
<dbReference type="Gene3D" id="2.120.10.80">
    <property type="entry name" value="Kelch-type beta propeller"/>
    <property type="match status" value="2"/>
</dbReference>
<feature type="compositionally biased region" description="Basic and acidic residues" evidence="2">
    <location>
        <begin position="588"/>
        <end position="598"/>
    </location>
</feature>
<dbReference type="Pfam" id="PF06588">
    <property type="entry name" value="Muskelin_N"/>
    <property type="match status" value="1"/>
</dbReference>
<dbReference type="InterPro" id="IPR015915">
    <property type="entry name" value="Kelch-typ_b-propeller"/>
</dbReference>
<dbReference type="PANTHER" id="PTHR15526:SF5">
    <property type="entry name" value="MUSKELIN"/>
    <property type="match status" value="1"/>
</dbReference>
<evidence type="ECO:0000256" key="2">
    <source>
        <dbReference type="SAM" id="MobiDB-lite"/>
    </source>
</evidence>
<evidence type="ECO:0000313" key="5">
    <source>
        <dbReference type="Proteomes" id="UP001437256"/>
    </source>
</evidence>
<feature type="domain" description="Muskelin N-terminal" evidence="3">
    <location>
        <begin position="12"/>
        <end position="81"/>
    </location>
</feature>
<dbReference type="Proteomes" id="UP001437256">
    <property type="component" value="Unassembled WGS sequence"/>
</dbReference>
<keyword evidence="5" id="KW-1185">Reference proteome</keyword>
<keyword evidence="1" id="KW-0677">Repeat</keyword>
<feature type="region of interest" description="Disordered" evidence="2">
    <location>
        <begin position="214"/>
        <end position="246"/>
    </location>
</feature>
<dbReference type="EMBL" id="JBBXMP010000001">
    <property type="protein sequence ID" value="KAL0072308.1"/>
    <property type="molecule type" value="Genomic_DNA"/>
</dbReference>